<comment type="subcellular location">
    <subcellularLocation>
        <location evidence="1">Membrane</location>
        <topology evidence="1">Multi-pass membrane protein</topology>
    </subcellularLocation>
    <subcellularLocation>
        <location evidence="15">Postsynaptic cell membrane</location>
    </subcellularLocation>
</comment>
<evidence type="ECO:0000313" key="20">
    <source>
        <dbReference type="EnsemblMetazoa" id="XP_028518958.1"/>
    </source>
</evidence>
<evidence type="ECO:0000256" key="5">
    <source>
        <dbReference type="ARBA" id="ARBA00022833"/>
    </source>
</evidence>
<dbReference type="Pfam" id="PF00060">
    <property type="entry name" value="Lig_chan"/>
    <property type="match status" value="1"/>
</dbReference>
<evidence type="ECO:0000256" key="6">
    <source>
        <dbReference type="ARBA" id="ARBA00022989"/>
    </source>
</evidence>
<feature type="transmembrane region" description="Helical" evidence="17">
    <location>
        <begin position="594"/>
        <end position="613"/>
    </location>
</feature>
<feature type="transmembrane region" description="Helical" evidence="17">
    <location>
        <begin position="20"/>
        <end position="40"/>
    </location>
</feature>
<dbReference type="InterPro" id="IPR001828">
    <property type="entry name" value="ANF_lig-bd_rcpt"/>
</dbReference>
<dbReference type="InterPro" id="IPR028082">
    <property type="entry name" value="Peripla_BP_I"/>
</dbReference>
<keyword evidence="7" id="KW-0770">Synapse</keyword>
<keyword evidence="4" id="KW-0479">Metal-binding</keyword>
<dbReference type="OMA" id="NTIPTHR"/>
<evidence type="ECO:0000313" key="21">
    <source>
        <dbReference type="Proteomes" id="UP000887567"/>
    </source>
</evidence>
<dbReference type="GeneID" id="110252263"/>
<dbReference type="RefSeq" id="XP_028518958.1">
    <property type="nucleotide sequence ID" value="XM_028663157.1"/>
</dbReference>
<evidence type="ECO:0000256" key="1">
    <source>
        <dbReference type="ARBA" id="ARBA00004141"/>
    </source>
</evidence>
<name>A0A913YV68_EXADI</name>
<feature type="transmembrane region" description="Helical" evidence="17">
    <location>
        <begin position="625"/>
        <end position="645"/>
    </location>
</feature>
<dbReference type="Gene3D" id="3.40.190.10">
    <property type="entry name" value="Periplasmic binding protein-like II"/>
    <property type="match status" value="3"/>
</dbReference>
<evidence type="ECO:0000259" key="18">
    <source>
        <dbReference type="SMART" id="SM00079"/>
    </source>
</evidence>
<keyword evidence="9 17" id="KW-0472">Membrane</keyword>
<evidence type="ECO:0000256" key="9">
    <source>
        <dbReference type="ARBA" id="ARBA00023136"/>
    </source>
</evidence>
<evidence type="ECO:0000256" key="7">
    <source>
        <dbReference type="ARBA" id="ARBA00023018"/>
    </source>
</evidence>
<reference evidence="20" key="1">
    <citation type="submission" date="2022-11" db="UniProtKB">
        <authorList>
            <consortium name="EnsemblMetazoa"/>
        </authorList>
    </citation>
    <scope>IDENTIFICATION</scope>
</reference>
<dbReference type="InterPro" id="IPR015683">
    <property type="entry name" value="Ionotropic_Glu_rcpt"/>
</dbReference>
<keyword evidence="21" id="KW-1185">Reference proteome</keyword>
<dbReference type="GO" id="GO:0046872">
    <property type="term" value="F:metal ion binding"/>
    <property type="evidence" value="ECO:0007669"/>
    <property type="project" value="UniProtKB-KW"/>
</dbReference>
<protein>
    <recommendedName>
        <fullName evidence="22">Ionotropic glutamate receptor C-terminal domain-containing protein</fullName>
    </recommendedName>
</protein>
<dbReference type="Pfam" id="PF01094">
    <property type="entry name" value="ANF_receptor"/>
    <property type="match status" value="1"/>
</dbReference>
<dbReference type="PANTHER" id="PTHR18966">
    <property type="entry name" value="IONOTROPIC GLUTAMATE RECEPTOR"/>
    <property type="match status" value="1"/>
</dbReference>
<evidence type="ECO:0000256" key="16">
    <source>
        <dbReference type="SAM" id="MobiDB-lite"/>
    </source>
</evidence>
<feature type="transmembrane region" description="Helical" evidence="17">
    <location>
        <begin position="652"/>
        <end position="674"/>
    </location>
</feature>
<feature type="compositionally biased region" description="Polar residues" evidence="16">
    <location>
        <begin position="920"/>
        <end position="932"/>
    </location>
</feature>
<evidence type="ECO:0000256" key="17">
    <source>
        <dbReference type="SAM" id="Phobius"/>
    </source>
</evidence>
<dbReference type="SUPFAM" id="SSF53822">
    <property type="entry name" value="Periplasmic binding protein-like I"/>
    <property type="match status" value="1"/>
</dbReference>
<keyword evidence="14" id="KW-0407">Ion channel</keyword>
<dbReference type="Pfam" id="PF10613">
    <property type="entry name" value="Lig_chan-Glu_bd"/>
    <property type="match status" value="1"/>
</dbReference>
<evidence type="ECO:0000256" key="10">
    <source>
        <dbReference type="ARBA" id="ARBA00023170"/>
    </source>
</evidence>
<evidence type="ECO:0000256" key="8">
    <source>
        <dbReference type="ARBA" id="ARBA00023065"/>
    </source>
</evidence>
<dbReference type="InterPro" id="IPR001320">
    <property type="entry name" value="Iontro_rcpt_C"/>
</dbReference>
<evidence type="ECO:0000256" key="15">
    <source>
        <dbReference type="ARBA" id="ARBA00034100"/>
    </source>
</evidence>
<keyword evidence="11" id="KW-0325">Glycoprotein</keyword>
<keyword evidence="3 17" id="KW-0812">Transmembrane</keyword>
<dbReference type="AlphaFoldDB" id="A0A913YV68"/>
<dbReference type="InterPro" id="IPR019594">
    <property type="entry name" value="Glu/Gly-bd"/>
</dbReference>
<sequence>MCRSKKTQNHPKLTLNEPRLCRLIVYVVLASILFTVSSTIKVGLIIDDDGSTALTSHFSKTITGFNYRYSIHPSIEIKDVILKWDTRRPPHYNYDSVQSSIIQANISIVLSFLQSNTDDIFCSLMANSNVIVINLRSESQTSNDLQLSLNPSHELLAAATKNTIMEFDKGRFTCITTFTKKYDPFWIHFFQYVRNDNRTHTFPKCLVLENEGDVTKLRALLAAIRASGIRIIVVHAESKYVSSILNISQQLSLQTDIGKDIRWVLTDLSSTSDLLSIPSGTIGIAKAFNQSRNESQGLVDGMDQILIDDAIAVIGRAVDRLVQGNVAVLQEMSGLQGLTASSKRKLYSEILNDSFTGQSGLIRFSPVGQRVSYDFIVTKLVQQTDHSRHWTPLGRATTILSKNIGTQSFTAFTTADLPKPRHLKIVTIIHSPFTMVKQALYSNILGTSCDSQYSVLCKRYRNTIPTHRMMHGYHSNEPYELLCCYGIMIDILLMIQKETGFTYELYIVRDGKFGSFDEQTQKVNGMVGDVYRGEADMALATLTITRHRYNYVTFTAPYMGTSLAFLVKRQPITKYPFPESLQDMRLLKPFKTELWLACGAAFLIVSTAAYLIEKLTKYRHTTSDYFLPFEFITYVFGNIFHVPLTRIHAKSFAVPCLMVWVNCGALVLISSYTANLLVSLIVVDEVTIVKGIDDTRLVDPSKDFKFGTIKDSSTEDFFRNSDVPRLKKIYENMKDYSVHNFSDGINKVKNGDLSTFIGESDALQYIIDDDTDCELKIDGKQVDLAGLAFALRKESEWEQEITQAIYKLNSRDEIAKAFEKWTIRSCKKGENTVQPYRFGFDEFGGFLFNTALCCAGCFVILGLEIFLYHRIARKRQKFSIQMSESVSNLVSTVSTQAINAHDNNQFNIEQSNGHVKGNETKNGTFTNHIDSA</sequence>
<feature type="domain" description="Ionotropic glutamate receptor C-terminal" evidence="18">
    <location>
        <begin position="468"/>
        <end position="824"/>
    </location>
</feature>
<dbReference type="Proteomes" id="UP000887567">
    <property type="component" value="Unplaced"/>
</dbReference>
<dbReference type="Gene3D" id="3.40.50.2300">
    <property type="match status" value="2"/>
</dbReference>
<feature type="domain" description="Ionotropic glutamate receptor L-glutamate and glycine-binding" evidence="19">
    <location>
        <begin position="469"/>
        <end position="532"/>
    </location>
</feature>
<dbReference type="OrthoDB" id="5984008at2759"/>
<evidence type="ECO:0008006" key="22">
    <source>
        <dbReference type="Google" id="ProtNLM"/>
    </source>
</evidence>
<keyword evidence="8" id="KW-0406">Ion transport</keyword>
<keyword evidence="6 17" id="KW-1133">Transmembrane helix</keyword>
<feature type="transmembrane region" description="Helical" evidence="17">
    <location>
        <begin position="846"/>
        <end position="868"/>
    </location>
</feature>
<organism evidence="20 21">
    <name type="scientific">Exaiptasia diaphana</name>
    <name type="common">Tropical sea anemone</name>
    <name type="synonym">Aiptasia pulchella</name>
    <dbReference type="NCBI Taxonomy" id="2652724"/>
    <lineage>
        <taxon>Eukaryota</taxon>
        <taxon>Metazoa</taxon>
        <taxon>Cnidaria</taxon>
        <taxon>Anthozoa</taxon>
        <taxon>Hexacorallia</taxon>
        <taxon>Actiniaria</taxon>
        <taxon>Aiptasiidae</taxon>
        <taxon>Exaiptasia</taxon>
    </lineage>
</organism>
<dbReference type="SUPFAM" id="SSF53850">
    <property type="entry name" value="Periplasmic binding protein-like II"/>
    <property type="match status" value="1"/>
</dbReference>
<dbReference type="EnsemblMetazoa" id="XM_028663157.1">
    <property type="protein sequence ID" value="XP_028518958.1"/>
    <property type="gene ID" value="LOC110252263"/>
</dbReference>
<accession>A0A913YV68</accession>
<evidence type="ECO:0000256" key="12">
    <source>
        <dbReference type="ARBA" id="ARBA00023257"/>
    </source>
</evidence>
<evidence type="ECO:0000256" key="2">
    <source>
        <dbReference type="ARBA" id="ARBA00022448"/>
    </source>
</evidence>
<dbReference type="GO" id="GO:0045211">
    <property type="term" value="C:postsynaptic membrane"/>
    <property type="evidence" value="ECO:0007669"/>
    <property type="project" value="UniProtKB-SubCell"/>
</dbReference>
<evidence type="ECO:0000256" key="11">
    <source>
        <dbReference type="ARBA" id="ARBA00023180"/>
    </source>
</evidence>
<evidence type="ECO:0000259" key="19">
    <source>
        <dbReference type="SMART" id="SM00918"/>
    </source>
</evidence>
<dbReference type="FunFam" id="3.40.190.10:FF:000009">
    <property type="entry name" value="Putative glutamate receptor ionotropic NMDA 2B"/>
    <property type="match status" value="1"/>
</dbReference>
<evidence type="ECO:0000256" key="3">
    <source>
        <dbReference type="ARBA" id="ARBA00022692"/>
    </source>
</evidence>
<dbReference type="GO" id="GO:0015276">
    <property type="term" value="F:ligand-gated monoatomic ion channel activity"/>
    <property type="evidence" value="ECO:0007669"/>
    <property type="project" value="InterPro"/>
</dbReference>
<keyword evidence="10" id="KW-0675">Receptor</keyword>
<evidence type="ECO:0000256" key="13">
    <source>
        <dbReference type="ARBA" id="ARBA00023286"/>
    </source>
</evidence>
<keyword evidence="12" id="KW-0628">Postsynaptic cell membrane</keyword>
<keyword evidence="13" id="KW-1071">Ligand-gated ion channel</keyword>
<dbReference type="KEGG" id="epa:110252263"/>
<evidence type="ECO:0000256" key="14">
    <source>
        <dbReference type="ARBA" id="ARBA00023303"/>
    </source>
</evidence>
<dbReference type="SMART" id="SM00918">
    <property type="entry name" value="Lig_chan-Glu_bd"/>
    <property type="match status" value="1"/>
</dbReference>
<dbReference type="SMART" id="SM00079">
    <property type="entry name" value="PBPe"/>
    <property type="match status" value="1"/>
</dbReference>
<keyword evidence="2" id="KW-0813">Transport</keyword>
<feature type="region of interest" description="Disordered" evidence="16">
    <location>
        <begin position="910"/>
        <end position="932"/>
    </location>
</feature>
<proteinExistence type="predicted"/>
<keyword evidence="5" id="KW-0862">Zinc</keyword>
<evidence type="ECO:0000256" key="4">
    <source>
        <dbReference type="ARBA" id="ARBA00022723"/>
    </source>
</evidence>